<evidence type="ECO:0000313" key="1">
    <source>
        <dbReference type="EMBL" id="MBW0525686.1"/>
    </source>
</evidence>
<sequence length="136" mass="15463">MGAKLAAEEQESMLKQLAEGLVVIQVLFSIFKSPQLGSVLQRLAPNFHWPKLQLVAQTALQLYFQQKDQLLQEVDDLPSDTLLCGAINCWTTKDQSERYLAIVLQWINPVNYNFCKRIVAFEVSCSHFLAICNLPH</sequence>
<reference evidence="1" key="1">
    <citation type="submission" date="2021-03" db="EMBL/GenBank/DDBJ databases">
        <title>Draft genome sequence of rust myrtle Austropuccinia psidii MF-1, a brazilian biotype.</title>
        <authorList>
            <person name="Quecine M.C."/>
            <person name="Pachon D.M.R."/>
            <person name="Bonatelli M.L."/>
            <person name="Correr F.H."/>
            <person name="Franceschini L.M."/>
            <person name="Leite T.F."/>
            <person name="Margarido G.R.A."/>
            <person name="Almeida C.A."/>
            <person name="Ferrarezi J.A."/>
            <person name="Labate C.A."/>
        </authorList>
    </citation>
    <scope>NUCLEOTIDE SEQUENCE</scope>
    <source>
        <strain evidence="1">MF-1</strain>
    </source>
</reference>
<gene>
    <name evidence="1" type="ORF">O181_065401</name>
</gene>
<comment type="caution">
    <text evidence="1">The sequence shown here is derived from an EMBL/GenBank/DDBJ whole genome shotgun (WGS) entry which is preliminary data.</text>
</comment>
<dbReference type="Proteomes" id="UP000765509">
    <property type="component" value="Unassembled WGS sequence"/>
</dbReference>
<dbReference type="AlphaFoldDB" id="A0A9Q3I171"/>
<name>A0A9Q3I171_9BASI</name>
<protein>
    <submittedName>
        <fullName evidence="1">Uncharacterized protein</fullName>
    </submittedName>
</protein>
<keyword evidence="2" id="KW-1185">Reference proteome</keyword>
<organism evidence="1 2">
    <name type="scientific">Austropuccinia psidii MF-1</name>
    <dbReference type="NCBI Taxonomy" id="1389203"/>
    <lineage>
        <taxon>Eukaryota</taxon>
        <taxon>Fungi</taxon>
        <taxon>Dikarya</taxon>
        <taxon>Basidiomycota</taxon>
        <taxon>Pucciniomycotina</taxon>
        <taxon>Pucciniomycetes</taxon>
        <taxon>Pucciniales</taxon>
        <taxon>Sphaerophragmiaceae</taxon>
        <taxon>Austropuccinia</taxon>
    </lineage>
</organism>
<proteinExistence type="predicted"/>
<evidence type="ECO:0000313" key="2">
    <source>
        <dbReference type="Proteomes" id="UP000765509"/>
    </source>
</evidence>
<accession>A0A9Q3I171</accession>
<dbReference type="EMBL" id="AVOT02031998">
    <property type="protein sequence ID" value="MBW0525686.1"/>
    <property type="molecule type" value="Genomic_DNA"/>
</dbReference>
<dbReference type="OrthoDB" id="3259198at2759"/>